<dbReference type="AlphaFoldDB" id="A0A6M1S9J1"/>
<accession>A0A6M1S9J1</accession>
<keyword evidence="1" id="KW-0732">Signal</keyword>
<evidence type="ECO:0000313" key="3">
    <source>
        <dbReference type="Proteomes" id="UP000474802"/>
    </source>
</evidence>
<dbReference type="EMBL" id="JAALFG010000001">
    <property type="protein sequence ID" value="NGP16477.1"/>
    <property type="molecule type" value="Genomic_DNA"/>
</dbReference>
<reference evidence="2 3" key="1">
    <citation type="submission" date="2020-02" db="EMBL/GenBank/DDBJ databases">
        <authorList>
            <person name="Khan S.A."/>
            <person name="Jeon C.O."/>
            <person name="Chun B.H."/>
        </authorList>
    </citation>
    <scope>NUCLEOTIDE SEQUENCE [LARGE SCALE GENOMIC DNA]</scope>
    <source>
        <strain evidence="2 3">H239</strain>
    </source>
</reference>
<gene>
    <name evidence="2" type="ORF">G5575_01160</name>
</gene>
<sequence>MMRQLAAFVTFAALVTPLSAQEQPRVLSGPEIATLIAGNTVVGNMAAGGPYEEFYLPDGTLRGSNYDGKWSVVDDTLCFVYDETSPAQCWGASLTSAGEVLWLKNGVIDGNGVVRTGNPSQF</sequence>
<name>A0A6M1S9J1_9HYPH</name>
<dbReference type="Proteomes" id="UP000474802">
    <property type="component" value="Unassembled WGS sequence"/>
</dbReference>
<evidence type="ECO:0000256" key="1">
    <source>
        <dbReference type="SAM" id="SignalP"/>
    </source>
</evidence>
<comment type="caution">
    <text evidence="2">The sequence shown here is derived from an EMBL/GenBank/DDBJ whole genome shotgun (WGS) entry which is preliminary data.</text>
</comment>
<feature type="chain" id="PRO_5027009451" evidence="1">
    <location>
        <begin position="21"/>
        <end position="122"/>
    </location>
</feature>
<dbReference type="RefSeq" id="WP_164532734.1">
    <property type="nucleotide sequence ID" value="NZ_JAALFG010000001.1"/>
</dbReference>
<keyword evidence="3" id="KW-1185">Reference proteome</keyword>
<evidence type="ECO:0000313" key="2">
    <source>
        <dbReference type="EMBL" id="NGP16477.1"/>
    </source>
</evidence>
<proteinExistence type="predicted"/>
<protein>
    <submittedName>
        <fullName evidence="2">Uncharacterized protein</fullName>
    </submittedName>
</protein>
<organism evidence="2 3">
    <name type="scientific">Devosia aurantiaca</name>
    <dbReference type="NCBI Taxonomy" id="2714858"/>
    <lineage>
        <taxon>Bacteria</taxon>
        <taxon>Pseudomonadati</taxon>
        <taxon>Pseudomonadota</taxon>
        <taxon>Alphaproteobacteria</taxon>
        <taxon>Hyphomicrobiales</taxon>
        <taxon>Devosiaceae</taxon>
        <taxon>Devosia</taxon>
    </lineage>
</organism>
<reference evidence="2 3" key="2">
    <citation type="submission" date="2020-03" db="EMBL/GenBank/DDBJ databases">
        <title>Devosia chinhatensis sp. nov., isolated from a hexachlorocyclohexane (HCH) dump site in India.</title>
        <authorList>
            <person name="Kumar M."/>
            <person name="Lal R."/>
        </authorList>
    </citation>
    <scope>NUCLEOTIDE SEQUENCE [LARGE SCALE GENOMIC DNA]</scope>
    <source>
        <strain evidence="2 3">H239</strain>
    </source>
</reference>
<feature type="signal peptide" evidence="1">
    <location>
        <begin position="1"/>
        <end position="20"/>
    </location>
</feature>